<dbReference type="PRINTS" id="PR00507">
    <property type="entry name" value="N12N6MTFRASE"/>
</dbReference>
<evidence type="ECO:0000259" key="1">
    <source>
        <dbReference type="Pfam" id="PF19587"/>
    </source>
</evidence>
<name>A1K748_AZOSB</name>
<reference evidence="2 3" key="1">
    <citation type="journal article" date="2006" name="Nat. Biotechnol.">
        <title>Complete genome of the mutualistic, N2-fixing grass endophyte Azoarcus sp. strain BH72.</title>
        <authorList>
            <person name="Krause A."/>
            <person name="Ramakumar A."/>
            <person name="Bartels D."/>
            <person name="Battistoni F."/>
            <person name="Bekel T."/>
            <person name="Boch J."/>
            <person name="Boehm M."/>
            <person name="Friedrich F."/>
            <person name="Hurek T."/>
            <person name="Krause L."/>
            <person name="Linke B."/>
            <person name="McHardy A.C."/>
            <person name="Sarkar A."/>
            <person name="Schneiker S."/>
            <person name="Syed A.A."/>
            <person name="Thauer R."/>
            <person name="Vorhoelter F.-J."/>
            <person name="Weidner S."/>
            <person name="Puehler A."/>
            <person name="Reinhold-Hurek B."/>
            <person name="Kaiser O."/>
            <person name="Goesmann A."/>
        </authorList>
    </citation>
    <scope>NUCLEOTIDE SEQUENCE [LARGE SCALE GENOMIC DNA]</scope>
    <source>
        <strain evidence="2 3">BH72</strain>
    </source>
</reference>
<proteinExistence type="predicted"/>
<feature type="domain" description="DUF6094" evidence="1">
    <location>
        <begin position="4"/>
        <end position="202"/>
    </location>
</feature>
<dbReference type="InterPro" id="IPR046076">
    <property type="entry name" value="DUF6094"/>
</dbReference>
<dbReference type="Proteomes" id="UP000002588">
    <property type="component" value="Chromosome"/>
</dbReference>
<accession>A1K748</accession>
<dbReference type="Gene3D" id="3.40.50.150">
    <property type="entry name" value="Vaccinia Virus protein VP39"/>
    <property type="match status" value="1"/>
</dbReference>
<dbReference type="Pfam" id="PF19587">
    <property type="entry name" value="DUF6094"/>
    <property type="match status" value="1"/>
</dbReference>
<dbReference type="KEGG" id="azo:azo2036"/>
<evidence type="ECO:0000313" key="3">
    <source>
        <dbReference type="Proteomes" id="UP000002588"/>
    </source>
</evidence>
<dbReference type="SUPFAM" id="SSF53335">
    <property type="entry name" value="S-adenosyl-L-methionine-dependent methyltransferases"/>
    <property type="match status" value="1"/>
</dbReference>
<dbReference type="eggNOG" id="COG0827">
    <property type="taxonomic scope" value="Bacteria"/>
</dbReference>
<sequence>MALIFPRLARNFIKNGYFPTDEATLGRIIAALDIAGDHLRICDPCCGEGAALYAIKNALIACGATVQALGVEFDAERAWHAKTVLDVAIHSDTQDVIVGPRTMGLLFLNPPYADAVPDRAQTGDKPKADRLEKLFVRRTFQCLAYGGVLVLIVPYYVLDAELAGLLTRNFERVQCFMAPEQQYKQCVVFGVRRRSDRPDPAVASQLMAAGKGDFLDCVLPEAWPDEPYVVPAVAPGEFRFHALRIDAAQLAAEVARLHAHSLWPQFATHFGECRGEHRRPLREMGRWHLALAFAELCEAYIGPCECEGSDEKRYNPKWECIASWGIRRND</sequence>
<gene>
    <name evidence="2" type="ordered locus">azo2036</name>
</gene>
<evidence type="ECO:0000313" key="2">
    <source>
        <dbReference type="EMBL" id="CAL94653.1"/>
    </source>
</evidence>
<protein>
    <recommendedName>
        <fullName evidence="1">DUF6094 domain-containing protein</fullName>
    </recommendedName>
</protein>
<dbReference type="STRING" id="62928.azo2036"/>
<organism evidence="2 3">
    <name type="scientific">Azoarcus sp. (strain BH72)</name>
    <dbReference type="NCBI Taxonomy" id="418699"/>
    <lineage>
        <taxon>Bacteria</taxon>
        <taxon>Pseudomonadati</taxon>
        <taxon>Pseudomonadota</taxon>
        <taxon>Betaproteobacteria</taxon>
        <taxon>Rhodocyclales</taxon>
        <taxon>Zoogloeaceae</taxon>
        <taxon>Azoarcus</taxon>
    </lineage>
</organism>
<dbReference type="RefSeq" id="WP_011765767.1">
    <property type="nucleotide sequence ID" value="NC_008702.1"/>
</dbReference>
<dbReference type="HOGENOM" id="CLU_041519_0_0_4"/>
<dbReference type="InterPro" id="IPR029063">
    <property type="entry name" value="SAM-dependent_MTases_sf"/>
</dbReference>
<keyword evidence="3" id="KW-1185">Reference proteome</keyword>
<dbReference type="EMBL" id="AM406670">
    <property type="protein sequence ID" value="CAL94653.1"/>
    <property type="molecule type" value="Genomic_DNA"/>
</dbReference>
<dbReference type="AlphaFoldDB" id="A1K748"/>